<keyword evidence="8" id="KW-1185">Reference proteome</keyword>
<feature type="transmembrane region" description="Helical" evidence="5">
    <location>
        <begin position="138"/>
        <end position="155"/>
    </location>
</feature>
<accession>A0A5C5UZX8</accession>
<dbReference type="GO" id="GO:0005524">
    <property type="term" value="F:ATP binding"/>
    <property type="evidence" value="ECO:0007669"/>
    <property type="project" value="UniProtKB-KW"/>
</dbReference>
<feature type="region of interest" description="Disordered" evidence="4">
    <location>
        <begin position="77"/>
        <end position="115"/>
    </location>
</feature>
<dbReference type="AlphaFoldDB" id="A0A5C5UZX8"/>
<dbReference type="Pfam" id="PF00437">
    <property type="entry name" value="T2SSE"/>
    <property type="match status" value="1"/>
</dbReference>
<dbReference type="Gene3D" id="3.30.450.90">
    <property type="match status" value="1"/>
</dbReference>
<dbReference type="PANTHER" id="PTHR30258">
    <property type="entry name" value="TYPE II SECRETION SYSTEM PROTEIN GSPE-RELATED"/>
    <property type="match status" value="1"/>
</dbReference>
<evidence type="ECO:0000313" key="7">
    <source>
        <dbReference type="EMBL" id="TWT31042.1"/>
    </source>
</evidence>
<dbReference type="InterPro" id="IPR001482">
    <property type="entry name" value="T2SS/T4SS_dom"/>
</dbReference>
<feature type="transmembrane region" description="Helical" evidence="5">
    <location>
        <begin position="21"/>
        <end position="41"/>
    </location>
</feature>
<evidence type="ECO:0000256" key="3">
    <source>
        <dbReference type="ARBA" id="ARBA00022840"/>
    </source>
</evidence>
<evidence type="ECO:0000313" key="8">
    <source>
        <dbReference type="Proteomes" id="UP000316714"/>
    </source>
</evidence>
<reference evidence="7 8" key="1">
    <citation type="submission" date="2019-02" db="EMBL/GenBank/DDBJ databases">
        <title>Deep-cultivation of Planctomycetes and their phenomic and genomic characterization uncovers novel biology.</title>
        <authorList>
            <person name="Wiegand S."/>
            <person name="Jogler M."/>
            <person name="Boedeker C."/>
            <person name="Pinto D."/>
            <person name="Vollmers J."/>
            <person name="Rivas-Marin E."/>
            <person name="Kohn T."/>
            <person name="Peeters S.H."/>
            <person name="Heuer A."/>
            <person name="Rast P."/>
            <person name="Oberbeckmann S."/>
            <person name="Bunk B."/>
            <person name="Jeske O."/>
            <person name="Meyerdierks A."/>
            <person name="Storesund J.E."/>
            <person name="Kallscheuer N."/>
            <person name="Luecker S."/>
            <person name="Lage O.M."/>
            <person name="Pohl T."/>
            <person name="Merkel B.J."/>
            <person name="Hornburger P."/>
            <person name="Mueller R.-W."/>
            <person name="Bruemmer F."/>
            <person name="Labrenz M."/>
            <person name="Spormann A.M."/>
            <person name="Op Den Camp H."/>
            <person name="Overmann J."/>
            <person name="Amann R."/>
            <person name="Jetten M.S.M."/>
            <person name="Mascher T."/>
            <person name="Medema M.H."/>
            <person name="Devos D.P."/>
            <person name="Kaster A.-K."/>
            <person name="Ovreas L."/>
            <person name="Rohde M."/>
            <person name="Galperin M.Y."/>
            <person name="Jogler C."/>
        </authorList>
    </citation>
    <scope>NUCLEOTIDE SEQUENCE [LARGE SCALE GENOMIC DNA]</scope>
    <source>
        <strain evidence="7 8">KOR34</strain>
    </source>
</reference>
<gene>
    <name evidence="7" type="primary">epsE_5</name>
    <name evidence="7" type="ORF">KOR34_44160</name>
</gene>
<protein>
    <submittedName>
        <fullName evidence="7">Type II secretion system protein E</fullName>
    </submittedName>
</protein>
<evidence type="ECO:0000259" key="6">
    <source>
        <dbReference type="Pfam" id="PF00437"/>
    </source>
</evidence>
<dbReference type="EMBL" id="SIHJ01000004">
    <property type="protein sequence ID" value="TWT31042.1"/>
    <property type="molecule type" value="Genomic_DNA"/>
</dbReference>
<dbReference type="Proteomes" id="UP000316714">
    <property type="component" value="Unassembled WGS sequence"/>
</dbReference>
<feature type="compositionally biased region" description="Acidic residues" evidence="4">
    <location>
        <begin position="77"/>
        <end position="88"/>
    </location>
</feature>
<dbReference type="SUPFAM" id="SSF52540">
    <property type="entry name" value="P-loop containing nucleoside triphosphate hydrolases"/>
    <property type="match status" value="1"/>
</dbReference>
<feature type="compositionally biased region" description="Low complexity" evidence="4">
    <location>
        <begin position="89"/>
        <end position="105"/>
    </location>
</feature>
<keyword evidence="2" id="KW-0547">Nucleotide-binding</keyword>
<evidence type="ECO:0000256" key="2">
    <source>
        <dbReference type="ARBA" id="ARBA00022741"/>
    </source>
</evidence>
<sequence>MKQAVLRLSHPGAPRWAPPRAFFALTPVALAAVLLCCSSSFGQAGLGDVLGAQAAGQELEGANARRAADARNDIQGEADAEAAQDEGAADAPAPVPAANRNANAPSYTDSDGLARGRADGMQDKWGDAHAMYRDTRPFVSWLKLLPVVLVFLFWIRTCDWVNRASQIHKLGYAKWNGIVTFCGLAGLLIVALVPLYAASMPIYALLVFGPFIAFSIVHNKSVEQHQKVFTKDWWQYSMATLANKFGAKIDVEKRADYEKGPPVDLIARGGEDDRANQANLMTARLSPGYVLVKELIADMANRRSDRVLLDYGQESVGVRHYIDGVWDASDPRDRESGDVMLAVMKQLANLDVKERSKKQKGKFAAAFNGSKYTCPIVSQGVKTGERVMVSLQNVDNKALDTFVELGMRDKISEPWQAALQQSEGLLLVSAMPEGGLTTLVDVSLLETDRLMRDVFSIEEKSAPQREIENIAPHYYDAAAGESPATLMPKLIRKYPDFYIVRDFEDAESAKVMIEQANEGKLVLTTTRAKDAAESMLRVLQKKAPHKEFCQAISAVLNTRLIRVLCPECKVGYEPAPELLKKLGIPAGKVEQLYRPPTAEEANKPCKKCAGSGYFGRTGLFELLIVDDQVREVLRKQPKVELVRKASRAAGMRTLQEEGVLLIAKGSTSLQELQRVLKQ</sequence>
<keyword evidence="5" id="KW-0472">Membrane</keyword>
<evidence type="ECO:0000256" key="4">
    <source>
        <dbReference type="SAM" id="MobiDB-lite"/>
    </source>
</evidence>
<evidence type="ECO:0000256" key="1">
    <source>
        <dbReference type="ARBA" id="ARBA00006611"/>
    </source>
</evidence>
<dbReference type="PANTHER" id="PTHR30258:SF2">
    <property type="entry name" value="COMG OPERON PROTEIN 1"/>
    <property type="match status" value="1"/>
</dbReference>
<feature type="transmembrane region" description="Helical" evidence="5">
    <location>
        <begin position="175"/>
        <end position="196"/>
    </location>
</feature>
<evidence type="ECO:0000256" key="5">
    <source>
        <dbReference type="SAM" id="Phobius"/>
    </source>
</evidence>
<keyword evidence="5" id="KW-1133">Transmembrane helix</keyword>
<dbReference type="GO" id="GO:0005886">
    <property type="term" value="C:plasma membrane"/>
    <property type="evidence" value="ECO:0007669"/>
    <property type="project" value="TreeGrafter"/>
</dbReference>
<name>A0A5C5UZX8_9BACT</name>
<comment type="similarity">
    <text evidence="1">Belongs to the GSP E family.</text>
</comment>
<organism evidence="7 8">
    <name type="scientific">Posidoniimonas corsicana</name>
    <dbReference type="NCBI Taxonomy" id="1938618"/>
    <lineage>
        <taxon>Bacteria</taxon>
        <taxon>Pseudomonadati</taxon>
        <taxon>Planctomycetota</taxon>
        <taxon>Planctomycetia</taxon>
        <taxon>Pirellulales</taxon>
        <taxon>Lacipirellulaceae</taxon>
        <taxon>Posidoniimonas</taxon>
    </lineage>
</organism>
<dbReference type="GO" id="GO:0016887">
    <property type="term" value="F:ATP hydrolysis activity"/>
    <property type="evidence" value="ECO:0007669"/>
    <property type="project" value="TreeGrafter"/>
</dbReference>
<dbReference type="InterPro" id="IPR027417">
    <property type="entry name" value="P-loop_NTPase"/>
</dbReference>
<dbReference type="Gene3D" id="3.40.50.300">
    <property type="entry name" value="P-loop containing nucleotide triphosphate hydrolases"/>
    <property type="match status" value="1"/>
</dbReference>
<keyword evidence="3" id="KW-0067">ATP-binding</keyword>
<feature type="domain" description="Bacterial type II secretion system protein E" evidence="6">
    <location>
        <begin position="291"/>
        <end position="674"/>
    </location>
</feature>
<comment type="caution">
    <text evidence="7">The sequence shown here is derived from an EMBL/GenBank/DDBJ whole genome shotgun (WGS) entry which is preliminary data.</text>
</comment>
<keyword evidence="5" id="KW-0812">Transmembrane</keyword>
<proteinExistence type="inferred from homology"/>